<dbReference type="Proteomes" id="UP000659630">
    <property type="component" value="Unassembled WGS sequence"/>
</dbReference>
<comment type="caution">
    <text evidence="3">The sequence shown here is derived from an EMBL/GenBank/DDBJ whole genome shotgun (WGS) entry which is preliminary data.</text>
</comment>
<protein>
    <submittedName>
        <fullName evidence="3">Substrate-binding domain-containing protein</fullName>
    </submittedName>
</protein>
<dbReference type="Pfam" id="PF13407">
    <property type="entry name" value="Peripla_BP_4"/>
    <property type="match status" value="1"/>
</dbReference>
<name>A0A923I8Z9_9FIRM</name>
<accession>A0A923I8Z9</accession>
<reference evidence="3" key="1">
    <citation type="submission" date="2020-08" db="EMBL/GenBank/DDBJ databases">
        <title>Genome public.</title>
        <authorList>
            <person name="Liu C."/>
            <person name="Sun Q."/>
        </authorList>
    </citation>
    <scope>NUCLEOTIDE SEQUENCE</scope>
    <source>
        <strain evidence="3">BX8</strain>
    </source>
</reference>
<evidence type="ECO:0000313" key="4">
    <source>
        <dbReference type="Proteomes" id="UP000659630"/>
    </source>
</evidence>
<dbReference type="InterPro" id="IPR025997">
    <property type="entry name" value="SBP_2_dom"/>
</dbReference>
<keyword evidence="1" id="KW-0732">Signal</keyword>
<organism evidence="3 4">
    <name type="scientific">Anaerofilum hominis</name>
    <dbReference type="NCBI Taxonomy" id="2763016"/>
    <lineage>
        <taxon>Bacteria</taxon>
        <taxon>Bacillati</taxon>
        <taxon>Bacillota</taxon>
        <taxon>Clostridia</taxon>
        <taxon>Eubacteriales</taxon>
        <taxon>Oscillospiraceae</taxon>
        <taxon>Anaerofilum</taxon>
    </lineage>
</organism>
<sequence length="391" mass="42268">MKKLLCSILVLCLCMGMAACGGGDGQGSGTPAQSGAAAGGSSAVQSKELEAWTMGCIDPGAWNAAYGPVYDQLEALADALNYKIIYATRASASTDDTLAAVQNLIVSGADALVLGNDVLGCYMQVADICEEAKVYWTMYWAGVSEEDREALNNYKYYVSATYEDEEYAGYWLGKAAGEAGCKNLCLIGAPDGLDFTIRRNKGLDRACEEYGMTILAQERDITLTGSAAGGMDIVNRFLETYPQCDGIIIQGRTHSCLAGVVNGLSDAGKTEDIPIFAIDCNINQTEYFANKQEAGVIGGHHLGGMYNTILLTNIINGTPLTDEKPYLLNHYVELTTTEQCEQWAHHVWDNNAYTGEEILQYIKAYNPQATYEDLVALTESYSLEDIIARHG</sequence>
<feature type="domain" description="Periplasmic binding protein" evidence="2">
    <location>
        <begin position="69"/>
        <end position="293"/>
    </location>
</feature>
<feature type="signal peptide" evidence="1">
    <location>
        <begin position="1"/>
        <end position="21"/>
    </location>
</feature>
<dbReference type="PROSITE" id="PS51257">
    <property type="entry name" value="PROKAR_LIPOPROTEIN"/>
    <property type="match status" value="1"/>
</dbReference>
<keyword evidence="4" id="KW-1185">Reference proteome</keyword>
<evidence type="ECO:0000313" key="3">
    <source>
        <dbReference type="EMBL" id="MBC5580468.1"/>
    </source>
</evidence>
<dbReference type="Gene3D" id="3.40.50.2300">
    <property type="match status" value="2"/>
</dbReference>
<dbReference type="RefSeq" id="WP_186886818.1">
    <property type="nucleotide sequence ID" value="NZ_JACONZ010000001.1"/>
</dbReference>
<proteinExistence type="predicted"/>
<dbReference type="InterPro" id="IPR028082">
    <property type="entry name" value="Peripla_BP_I"/>
</dbReference>
<dbReference type="EMBL" id="JACONZ010000001">
    <property type="protein sequence ID" value="MBC5580468.1"/>
    <property type="molecule type" value="Genomic_DNA"/>
</dbReference>
<feature type="chain" id="PRO_5038810316" evidence="1">
    <location>
        <begin position="22"/>
        <end position="391"/>
    </location>
</feature>
<dbReference type="SUPFAM" id="SSF53822">
    <property type="entry name" value="Periplasmic binding protein-like I"/>
    <property type="match status" value="1"/>
</dbReference>
<evidence type="ECO:0000259" key="2">
    <source>
        <dbReference type="Pfam" id="PF13407"/>
    </source>
</evidence>
<gene>
    <name evidence="3" type="ORF">H8S23_03015</name>
</gene>
<dbReference type="AlphaFoldDB" id="A0A923I8Z9"/>
<evidence type="ECO:0000256" key="1">
    <source>
        <dbReference type="SAM" id="SignalP"/>
    </source>
</evidence>